<name>A0ABP8K0N6_9ACTN</name>
<evidence type="ECO:0000256" key="4">
    <source>
        <dbReference type="ARBA" id="ARBA00022839"/>
    </source>
</evidence>
<feature type="compositionally biased region" description="Polar residues" evidence="7">
    <location>
        <begin position="1"/>
        <end position="20"/>
    </location>
</feature>
<feature type="region of interest" description="Disordered" evidence="7">
    <location>
        <begin position="1"/>
        <end position="21"/>
    </location>
</feature>
<dbReference type="RefSeq" id="WP_344998477.1">
    <property type="nucleotide sequence ID" value="NZ_BAABFR010000065.1"/>
</dbReference>
<proteinExistence type="inferred from homology"/>
<organism evidence="10 11">
    <name type="scientific">Tsukamurella soli</name>
    <dbReference type="NCBI Taxonomy" id="644556"/>
    <lineage>
        <taxon>Bacteria</taxon>
        <taxon>Bacillati</taxon>
        <taxon>Actinomycetota</taxon>
        <taxon>Actinomycetes</taxon>
        <taxon>Mycobacteriales</taxon>
        <taxon>Tsukamurellaceae</taxon>
        <taxon>Tsukamurella</taxon>
    </lineage>
</organism>
<accession>A0ABP8K0N6</accession>
<comment type="similarity">
    <text evidence="5 6">Belongs to the XseA family.</text>
</comment>
<evidence type="ECO:0000256" key="1">
    <source>
        <dbReference type="ARBA" id="ARBA00022490"/>
    </source>
</evidence>
<feature type="domain" description="OB-fold nucleic acid binding" evidence="9">
    <location>
        <begin position="26"/>
        <end position="116"/>
    </location>
</feature>
<dbReference type="InterPro" id="IPR020579">
    <property type="entry name" value="Exonuc_VII_lsu_C"/>
</dbReference>
<evidence type="ECO:0000313" key="10">
    <source>
        <dbReference type="EMBL" id="GAA4398904.1"/>
    </source>
</evidence>
<dbReference type="PANTHER" id="PTHR30008">
    <property type="entry name" value="EXODEOXYRIBONUCLEASE 7 LARGE SUBUNIT"/>
    <property type="match status" value="1"/>
</dbReference>
<reference evidence="11" key="1">
    <citation type="journal article" date="2019" name="Int. J. Syst. Evol. Microbiol.">
        <title>The Global Catalogue of Microorganisms (GCM) 10K type strain sequencing project: providing services to taxonomists for standard genome sequencing and annotation.</title>
        <authorList>
            <consortium name="The Broad Institute Genomics Platform"/>
            <consortium name="The Broad Institute Genome Sequencing Center for Infectious Disease"/>
            <person name="Wu L."/>
            <person name="Ma J."/>
        </authorList>
    </citation>
    <scope>NUCLEOTIDE SEQUENCE [LARGE SCALE GENOMIC DNA]</scope>
    <source>
        <strain evidence="11">JCM 17688</strain>
    </source>
</reference>
<dbReference type="NCBIfam" id="TIGR00237">
    <property type="entry name" value="xseA"/>
    <property type="match status" value="1"/>
</dbReference>
<comment type="caution">
    <text evidence="10">The sequence shown here is derived from an EMBL/GenBank/DDBJ whole genome shotgun (WGS) entry which is preliminary data.</text>
</comment>
<comment type="subcellular location">
    <subcellularLocation>
        <location evidence="5 6">Cytoplasm</location>
    </subcellularLocation>
</comment>
<sequence>MTSPTGPSAGQAQIPRSTPESPWPVRIVSMKVGQWIDRLGELWVEGQITQLTRRGGGIAFLTLRDPAAEVSIEVTCLPAVLDRSEVPLTEGTRVIMRGKFSYFPARGSLSLRVTEVRAVGIGELLARIEQLRRLLQAEGLFDPRLKRTPPFLPGTVGLVTARASAAERDVRKIASERWPAVRIRAEYATVQGPTAVPQLIRALQTLDADPEVDVIVIARGGGSVEDLLPFSNEALCRAIHAATTPVVSAIGHEPDNPLCDHVADIRAATPTDAAKRVVPDVGAELVRVGELRGRGRIALRGWVQREAHGLAGLRSRPALSQPRRIVDSRADEVARLLRDARRDVRRLIDAETATTTHLAARLKTLGPAATMARGYAVVQRVTTDGENPVVRSVAEVEPATQLRVRLPDGAVRAVVMRAERGARVTEAVSPSKEDPK</sequence>
<keyword evidence="1 5" id="KW-0963">Cytoplasm</keyword>
<dbReference type="InterPro" id="IPR025824">
    <property type="entry name" value="OB-fold_nuc-bd_dom"/>
</dbReference>
<evidence type="ECO:0000256" key="2">
    <source>
        <dbReference type="ARBA" id="ARBA00022722"/>
    </source>
</evidence>
<evidence type="ECO:0000256" key="5">
    <source>
        <dbReference type="HAMAP-Rule" id="MF_00378"/>
    </source>
</evidence>
<comment type="subunit">
    <text evidence="5">Heterooligomer composed of large and small subunits.</text>
</comment>
<keyword evidence="11" id="KW-1185">Reference proteome</keyword>
<dbReference type="Proteomes" id="UP001500635">
    <property type="component" value="Unassembled WGS sequence"/>
</dbReference>
<keyword evidence="4 5" id="KW-0269">Exonuclease</keyword>
<evidence type="ECO:0000313" key="11">
    <source>
        <dbReference type="Proteomes" id="UP001500635"/>
    </source>
</evidence>
<evidence type="ECO:0000256" key="3">
    <source>
        <dbReference type="ARBA" id="ARBA00022801"/>
    </source>
</evidence>
<protein>
    <recommendedName>
        <fullName evidence="5">Exodeoxyribonuclease 7 large subunit</fullName>
        <ecNumber evidence="5">3.1.11.6</ecNumber>
    </recommendedName>
    <alternativeName>
        <fullName evidence="5">Exodeoxyribonuclease VII large subunit</fullName>
        <shortName evidence="5">Exonuclease VII large subunit</shortName>
    </alternativeName>
</protein>
<dbReference type="HAMAP" id="MF_00378">
    <property type="entry name" value="Exonuc_7_L"/>
    <property type="match status" value="1"/>
</dbReference>
<evidence type="ECO:0000259" key="9">
    <source>
        <dbReference type="Pfam" id="PF13742"/>
    </source>
</evidence>
<dbReference type="EC" id="3.1.11.6" evidence="5"/>
<evidence type="ECO:0000256" key="7">
    <source>
        <dbReference type="SAM" id="MobiDB-lite"/>
    </source>
</evidence>
<evidence type="ECO:0000256" key="6">
    <source>
        <dbReference type="RuleBase" id="RU004355"/>
    </source>
</evidence>
<evidence type="ECO:0000259" key="8">
    <source>
        <dbReference type="Pfam" id="PF02601"/>
    </source>
</evidence>
<comment type="function">
    <text evidence="5">Bidirectionally degrades single-stranded DNA into large acid-insoluble oligonucleotides, which are then degraded further into small acid-soluble oligonucleotides.</text>
</comment>
<dbReference type="Pfam" id="PF13742">
    <property type="entry name" value="tRNA_anti_2"/>
    <property type="match status" value="1"/>
</dbReference>
<feature type="domain" description="Exonuclease VII large subunit C-terminal" evidence="8">
    <location>
        <begin position="140"/>
        <end position="345"/>
    </location>
</feature>
<dbReference type="InterPro" id="IPR003753">
    <property type="entry name" value="Exonuc_VII_L"/>
</dbReference>
<comment type="catalytic activity">
    <reaction evidence="5 6">
        <text>Exonucleolytic cleavage in either 5'- to 3'- or 3'- to 5'-direction to yield nucleoside 5'-phosphates.</text>
        <dbReference type="EC" id="3.1.11.6"/>
    </reaction>
</comment>
<dbReference type="EMBL" id="BAABFR010000065">
    <property type="protein sequence ID" value="GAA4398904.1"/>
    <property type="molecule type" value="Genomic_DNA"/>
</dbReference>
<keyword evidence="3 5" id="KW-0378">Hydrolase</keyword>
<dbReference type="Pfam" id="PF02601">
    <property type="entry name" value="Exonuc_VII_L"/>
    <property type="match status" value="1"/>
</dbReference>
<dbReference type="CDD" id="cd04489">
    <property type="entry name" value="ExoVII_LU_OBF"/>
    <property type="match status" value="1"/>
</dbReference>
<dbReference type="PANTHER" id="PTHR30008:SF0">
    <property type="entry name" value="EXODEOXYRIBONUCLEASE 7 LARGE SUBUNIT"/>
    <property type="match status" value="1"/>
</dbReference>
<gene>
    <name evidence="5 10" type="primary">xseA</name>
    <name evidence="10" type="ORF">GCM10023147_35650</name>
</gene>
<keyword evidence="2 5" id="KW-0540">Nuclease</keyword>